<proteinExistence type="predicted"/>
<sequence>MSIFFPTSYIALYKSIFFFFLLRFYTFLLYSMQYFKKKMYLCDR</sequence>
<dbReference type="Proteomes" id="UP000004123">
    <property type="component" value="Unassembled WGS sequence"/>
</dbReference>
<evidence type="ECO:0000313" key="2">
    <source>
        <dbReference type="EMBL" id="EGQ20870.1"/>
    </source>
</evidence>
<dbReference type="AlphaFoldDB" id="F9DG05"/>
<keyword evidence="1" id="KW-0472">Membrane</keyword>
<dbReference type="EMBL" id="AFPY01000025">
    <property type="protein sequence ID" value="EGQ20870.1"/>
    <property type="molecule type" value="Genomic_DNA"/>
</dbReference>
<dbReference type="STRING" id="997353.HMPREF9144_0595"/>
<comment type="caution">
    <text evidence="2">The sequence shown here is derived from an EMBL/GenBank/DDBJ whole genome shotgun (WGS) entry which is preliminary data.</text>
</comment>
<reference evidence="2 3" key="1">
    <citation type="submission" date="2011-04" db="EMBL/GenBank/DDBJ databases">
        <authorList>
            <person name="Muzny D."/>
            <person name="Qin X."/>
            <person name="Deng J."/>
            <person name="Jiang H."/>
            <person name="Liu Y."/>
            <person name="Qu J."/>
            <person name="Song X.-Z."/>
            <person name="Zhang L."/>
            <person name="Thornton R."/>
            <person name="Coyle M."/>
            <person name="Francisco L."/>
            <person name="Jackson L."/>
            <person name="Javaid M."/>
            <person name="Korchina V."/>
            <person name="Kovar C."/>
            <person name="Mata R."/>
            <person name="Mathew T."/>
            <person name="Ngo R."/>
            <person name="Nguyen L."/>
            <person name="Nguyen N."/>
            <person name="Okwuonu G."/>
            <person name="Ongeri F."/>
            <person name="Pham C."/>
            <person name="Simmons D."/>
            <person name="Wilczek-Boney K."/>
            <person name="Hale W."/>
            <person name="Jakkamsetti A."/>
            <person name="Pham P."/>
            <person name="Ruth R."/>
            <person name="San Lucas F."/>
            <person name="Warren J."/>
            <person name="Zhang J."/>
            <person name="Zhao Z."/>
            <person name="Zhou C."/>
            <person name="Zhu D."/>
            <person name="Lee S."/>
            <person name="Bess C."/>
            <person name="Blankenburg K."/>
            <person name="Forbes L."/>
            <person name="Fu Q."/>
            <person name="Gubbala S."/>
            <person name="Hirani K."/>
            <person name="Jayaseelan J.C."/>
            <person name="Lara F."/>
            <person name="Munidasa M."/>
            <person name="Palculict T."/>
            <person name="Patil S."/>
            <person name="Pu L.-L."/>
            <person name="Saada N."/>
            <person name="Tang L."/>
            <person name="Weissenberger G."/>
            <person name="Zhu Y."/>
            <person name="Hemphill L."/>
            <person name="Shang Y."/>
            <person name="Youmans B."/>
            <person name="Ayvaz T."/>
            <person name="Ross M."/>
            <person name="Santibanez J."/>
            <person name="Aqrawi P."/>
            <person name="Gross S."/>
            <person name="Joshi V."/>
            <person name="Fowler G."/>
            <person name="Nazareth L."/>
            <person name="Reid J."/>
            <person name="Worley K."/>
            <person name="Petrosino J."/>
            <person name="Highlander S."/>
            <person name="Gibbs R."/>
        </authorList>
    </citation>
    <scope>NUCLEOTIDE SEQUENCE [LARGE SCALE GENOMIC DNA]</scope>
    <source>
        <strain evidence="2 3">ATCC 700821</strain>
    </source>
</reference>
<organism evidence="2 3">
    <name type="scientific">Prevotella pallens ATCC 700821</name>
    <dbReference type="NCBI Taxonomy" id="997353"/>
    <lineage>
        <taxon>Bacteria</taxon>
        <taxon>Pseudomonadati</taxon>
        <taxon>Bacteroidota</taxon>
        <taxon>Bacteroidia</taxon>
        <taxon>Bacteroidales</taxon>
        <taxon>Prevotellaceae</taxon>
        <taxon>Prevotella</taxon>
    </lineage>
</organism>
<accession>F9DG05</accession>
<evidence type="ECO:0000313" key="3">
    <source>
        <dbReference type="Proteomes" id="UP000004123"/>
    </source>
</evidence>
<keyword evidence="1" id="KW-1133">Transmembrane helix</keyword>
<keyword evidence="1" id="KW-0812">Transmembrane</keyword>
<protein>
    <submittedName>
        <fullName evidence="2">Uncharacterized protein</fullName>
    </submittedName>
</protein>
<feature type="transmembrane region" description="Helical" evidence="1">
    <location>
        <begin position="12"/>
        <end position="30"/>
    </location>
</feature>
<evidence type="ECO:0000256" key="1">
    <source>
        <dbReference type="SAM" id="Phobius"/>
    </source>
</evidence>
<gene>
    <name evidence="2" type="ORF">HMPREF9144_0595</name>
</gene>
<dbReference type="HOGENOM" id="CLU_3220255_0_0_10"/>
<name>F9DG05_9BACT</name>